<dbReference type="GO" id="GO:0012505">
    <property type="term" value="C:endomembrane system"/>
    <property type="evidence" value="ECO:0007669"/>
    <property type="project" value="TreeGrafter"/>
</dbReference>
<accession>K8EZ83</accession>
<sequence length="650" mass="75280">MPFSVSKIPQFLFFFYVTVVSLNLFQLFFPGQCEDGNVGERKKRACVFPSLTLDADFRVHAYVSETKNERKVLEEIISRRNRRRREEEERENEDSDEAEEDRRAFMAEFNGGEKKREARRVASANARWGAKHVVENITIPLREFNVRERNGTMLFAHVFMTKIGDEDESDGYEDEAPLRNERDVIWWESVNVLKYARVGERRKTQKLIGGEDSIKSSGNNSSGGENSTTTSTGASGNGNNSVAKNNSASTTILPHLRPHLRVLKVKSPFPFFAHGAPMDIGLRMLNYETRSYRPLAMMDDISISKREWRQLKMIDARTDSSEEDEDEDAYPDDPVISLLIQPLPLGVYRMLRNVETTLDQLQSTMGFTDDDLDEVREMVVGQDWRWLVATFIVSIMHSWFSFLAFKNDVGFWKGRTNVEGLSVRSQWSNFICSTIIFLNIWESRGTASSIIVVETGIAALLELWKCWKFVAAKRARKKNNEEASEMQKDTDEADAKAMKWLVFAVFPCVVGLSIRSLLYHEHRSWKAWFLRNAANGVYIFGFVAMTPQLYINYKLKSVAHLPWRAFMYKTFNTFIDDVFSFAVAMPWQHRIACLRDDVIFFGYLWQRWIYGVDKSRVNEFGRAYDDDNKDDDEGKEKEENEDEKETKKDK</sequence>
<feature type="region of interest" description="Disordered" evidence="6">
    <location>
        <begin position="622"/>
        <end position="650"/>
    </location>
</feature>
<feature type="region of interest" description="Disordered" evidence="6">
    <location>
        <begin position="209"/>
        <end position="246"/>
    </location>
</feature>
<evidence type="ECO:0000256" key="2">
    <source>
        <dbReference type="ARBA" id="ARBA00009310"/>
    </source>
</evidence>
<name>K8EZ83_9CHLO</name>
<feature type="region of interest" description="Disordered" evidence="6">
    <location>
        <begin position="81"/>
        <end position="101"/>
    </location>
</feature>
<evidence type="ECO:0000256" key="1">
    <source>
        <dbReference type="ARBA" id="ARBA00004141"/>
    </source>
</evidence>
<comment type="subcellular location">
    <subcellularLocation>
        <location evidence="1">Membrane</location>
        <topology evidence="1">Multi-pass membrane protein</topology>
    </subcellularLocation>
</comment>
<evidence type="ECO:0000256" key="3">
    <source>
        <dbReference type="ARBA" id="ARBA00022692"/>
    </source>
</evidence>
<dbReference type="KEGG" id="bpg:Bathy08g02310"/>
<dbReference type="AlphaFoldDB" id="K8EZ83"/>
<dbReference type="GeneID" id="19014210"/>
<feature type="compositionally biased region" description="Acidic residues" evidence="6">
    <location>
        <begin position="88"/>
        <end position="99"/>
    </location>
</feature>
<keyword evidence="4 7" id="KW-1133">Transmembrane helix</keyword>
<reference evidence="8 9" key="1">
    <citation type="submission" date="2011-10" db="EMBL/GenBank/DDBJ databases">
        <authorList>
            <person name="Genoscope - CEA"/>
        </authorList>
    </citation>
    <scope>NUCLEOTIDE SEQUENCE [LARGE SCALE GENOMIC DNA]</scope>
    <source>
        <strain evidence="8 9">RCC 1105</strain>
    </source>
</reference>
<feature type="transmembrane region" description="Helical" evidence="7">
    <location>
        <begin position="500"/>
        <end position="520"/>
    </location>
</feature>
<feature type="transmembrane region" description="Helical" evidence="7">
    <location>
        <begin position="384"/>
        <end position="405"/>
    </location>
</feature>
<dbReference type="GO" id="GO:0016020">
    <property type="term" value="C:membrane"/>
    <property type="evidence" value="ECO:0007669"/>
    <property type="project" value="UniProtKB-SubCell"/>
</dbReference>
<dbReference type="InterPro" id="IPR008429">
    <property type="entry name" value="CLPTM1"/>
</dbReference>
<evidence type="ECO:0000313" key="9">
    <source>
        <dbReference type="Proteomes" id="UP000198341"/>
    </source>
</evidence>
<dbReference type="PANTHER" id="PTHR21347">
    <property type="entry name" value="CLEFT LIP AND PALATE ASSOCIATED TRANSMEMBRANE PROTEIN-RELATED"/>
    <property type="match status" value="1"/>
</dbReference>
<dbReference type="RefSeq" id="XP_007511694.1">
    <property type="nucleotide sequence ID" value="XM_007511632.1"/>
</dbReference>
<dbReference type="Pfam" id="PF05602">
    <property type="entry name" value="CLPTM1"/>
    <property type="match status" value="1"/>
</dbReference>
<evidence type="ECO:0000256" key="6">
    <source>
        <dbReference type="SAM" id="MobiDB-lite"/>
    </source>
</evidence>
<protein>
    <submittedName>
        <fullName evidence="8">Cleft lip and palate transmembrane protein 1-like protein</fullName>
    </submittedName>
</protein>
<evidence type="ECO:0000256" key="7">
    <source>
        <dbReference type="SAM" id="Phobius"/>
    </source>
</evidence>
<gene>
    <name evidence="8" type="ORF">Bathy08g02310</name>
</gene>
<keyword evidence="3 7" id="KW-0812">Transmembrane</keyword>
<feature type="compositionally biased region" description="Low complexity" evidence="6">
    <location>
        <begin position="216"/>
        <end position="246"/>
    </location>
</feature>
<feature type="transmembrane region" description="Helical" evidence="7">
    <location>
        <begin position="532"/>
        <end position="551"/>
    </location>
</feature>
<keyword evidence="5 7" id="KW-0472">Membrane</keyword>
<dbReference type="eggNOG" id="KOG2489">
    <property type="taxonomic scope" value="Eukaryota"/>
</dbReference>
<dbReference type="PANTHER" id="PTHR21347:SF0">
    <property type="entry name" value="LIPID SCRAMBLASE CLPTM1L"/>
    <property type="match status" value="1"/>
</dbReference>
<dbReference type="OrthoDB" id="378564at2759"/>
<keyword evidence="9" id="KW-1185">Reference proteome</keyword>
<comment type="similarity">
    <text evidence="2">Belongs to the CLPTM1 family.</text>
</comment>
<proteinExistence type="inferred from homology"/>
<organism evidence="8 9">
    <name type="scientific">Bathycoccus prasinos</name>
    <dbReference type="NCBI Taxonomy" id="41875"/>
    <lineage>
        <taxon>Eukaryota</taxon>
        <taxon>Viridiplantae</taxon>
        <taxon>Chlorophyta</taxon>
        <taxon>Mamiellophyceae</taxon>
        <taxon>Mamiellales</taxon>
        <taxon>Bathycoccaceae</taxon>
        <taxon>Bathycoccus</taxon>
    </lineage>
</organism>
<evidence type="ECO:0000256" key="4">
    <source>
        <dbReference type="ARBA" id="ARBA00022989"/>
    </source>
</evidence>
<dbReference type="Proteomes" id="UP000198341">
    <property type="component" value="Chromosome 8"/>
</dbReference>
<feature type="transmembrane region" description="Helical" evidence="7">
    <location>
        <begin position="12"/>
        <end position="29"/>
    </location>
</feature>
<evidence type="ECO:0000256" key="5">
    <source>
        <dbReference type="ARBA" id="ARBA00023136"/>
    </source>
</evidence>
<evidence type="ECO:0000313" key="8">
    <source>
        <dbReference type="EMBL" id="CCO17815.1"/>
    </source>
</evidence>
<dbReference type="EMBL" id="FO082271">
    <property type="protein sequence ID" value="CCO17815.1"/>
    <property type="molecule type" value="Genomic_DNA"/>
</dbReference>